<keyword evidence="9" id="KW-0812">Transmembrane</keyword>
<feature type="domain" description="Signal transduction histidine kinase subgroup 3 dimerisation and phosphoacceptor" evidence="11">
    <location>
        <begin position="429"/>
        <end position="482"/>
    </location>
</feature>
<feature type="transmembrane region" description="Helical" evidence="9">
    <location>
        <begin position="361"/>
        <end position="378"/>
    </location>
</feature>
<dbReference type="EMBL" id="CAJB01000425">
    <property type="protein sequence ID" value="CCH80365.1"/>
    <property type="molecule type" value="Genomic_DNA"/>
</dbReference>
<keyword evidence="4" id="KW-0808">Transferase</keyword>
<evidence type="ECO:0000256" key="1">
    <source>
        <dbReference type="ARBA" id="ARBA00000085"/>
    </source>
</evidence>
<feature type="transmembrane region" description="Helical" evidence="9">
    <location>
        <begin position="131"/>
        <end position="151"/>
    </location>
</feature>
<evidence type="ECO:0000256" key="2">
    <source>
        <dbReference type="ARBA" id="ARBA00012438"/>
    </source>
</evidence>
<feature type="transmembrane region" description="Helical" evidence="9">
    <location>
        <begin position="384"/>
        <end position="404"/>
    </location>
</feature>
<keyword evidence="8" id="KW-0902">Two-component regulatory system</keyword>
<keyword evidence="13" id="KW-1185">Reference proteome</keyword>
<evidence type="ECO:0000259" key="10">
    <source>
        <dbReference type="Pfam" id="PF02518"/>
    </source>
</evidence>
<evidence type="ECO:0000256" key="7">
    <source>
        <dbReference type="ARBA" id="ARBA00022840"/>
    </source>
</evidence>
<dbReference type="Gene3D" id="3.30.565.10">
    <property type="entry name" value="Histidine kinase-like ATPase, C-terminal domain"/>
    <property type="match status" value="1"/>
</dbReference>
<feature type="transmembrane region" description="Helical" evidence="9">
    <location>
        <begin position="266"/>
        <end position="287"/>
    </location>
</feature>
<dbReference type="Pfam" id="PF02518">
    <property type="entry name" value="HATPase_c"/>
    <property type="match status" value="1"/>
</dbReference>
<comment type="catalytic activity">
    <reaction evidence="1">
        <text>ATP + protein L-histidine = ADP + protein N-phospho-L-histidine.</text>
        <dbReference type="EC" id="2.7.13.3"/>
    </reaction>
</comment>
<feature type="transmembrane region" description="Helical" evidence="9">
    <location>
        <begin position="108"/>
        <end position="125"/>
    </location>
</feature>
<feature type="domain" description="Histidine kinase/HSP90-like ATPase" evidence="10">
    <location>
        <begin position="527"/>
        <end position="613"/>
    </location>
</feature>
<feature type="transmembrane region" description="Helical" evidence="9">
    <location>
        <begin position="12"/>
        <end position="29"/>
    </location>
</feature>
<dbReference type="InterPro" id="IPR036890">
    <property type="entry name" value="HATPase_C_sf"/>
</dbReference>
<gene>
    <name evidence="12" type="ORF">BN12_90020</name>
</gene>
<feature type="transmembrane region" description="Helical" evidence="9">
    <location>
        <begin position="59"/>
        <end position="79"/>
    </location>
</feature>
<evidence type="ECO:0000313" key="12">
    <source>
        <dbReference type="EMBL" id="CCH80365.1"/>
    </source>
</evidence>
<dbReference type="GO" id="GO:0016020">
    <property type="term" value="C:membrane"/>
    <property type="evidence" value="ECO:0007669"/>
    <property type="project" value="InterPro"/>
</dbReference>
<protein>
    <recommendedName>
        <fullName evidence="2">histidine kinase</fullName>
        <ecNumber evidence="2">2.7.13.3</ecNumber>
    </recommendedName>
</protein>
<keyword evidence="9" id="KW-1133">Transmembrane helix</keyword>
<organism evidence="12 13">
    <name type="scientific">Nostocoides japonicum T1-X7</name>
    <dbReference type="NCBI Taxonomy" id="1194083"/>
    <lineage>
        <taxon>Bacteria</taxon>
        <taxon>Bacillati</taxon>
        <taxon>Actinomycetota</taxon>
        <taxon>Actinomycetes</taxon>
        <taxon>Micrococcales</taxon>
        <taxon>Intrasporangiaceae</taxon>
        <taxon>Nostocoides</taxon>
    </lineage>
</organism>
<keyword evidence="6" id="KW-0418">Kinase</keyword>
<dbReference type="GO" id="GO:0005524">
    <property type="term" value="F:ATP binding"/>
    <property type="evidence" value="ECO:0007669"/>
    <property type="project" value="UniProtKB-KW"/>
</dbReference>
<dbReference type="OrthoDB" id="5241784at2"/>
<evidence type="ECO:0000256" key="9">
    <source>
        <dbReference type="SAM" id="Phobius"/>
    </source>
</evidence>
<comment type="caution">
    <text evidence="12">The sequence shown here is derived from an EMBL/GenBank/DDBJ whole genome shotgun (WGS) entry which is preliminary data.</text>
</comment>
<evidence type="ECO:0000259" key="11">
    <source>
        <dbReference type="Pfam" id="PF07730"/>
    </source>
</evidence>
<feature type="transmembrane region" description="Helical" evidence="9">
    <location>
        <begin position="85"/>
        <end position="101"/>
    </location>
</feature>
<dbReference type="InterPro" id="IPR050482">
    <property type="entry name" value="Sensor_HK_TwoCompSys"/>
</dbReference>
<dbReference type="STRING" id="1194083.BN12_90020"/>
<dbReference type="PANTHER" id="PTHR24421:SF10">
    <property type="entry name" value="NITRATE_NITRITE SENSOR PROTEIN NARQ"/>
    <property type="match status" value="1"/>
</dbReference>
<feature type="transmembrane region" description="Helical" evidence="9">
    <location>
        <begin position="293"/>
        <end position="309"/>
    </location>
</feature>
<dbReference type="InterPro" id="IPR003594">
    <property type="entry name" value="HATPase_dom"/>
</dbReference>
<keyword evidence="5" id="KW-0547">Nucleotide-binding</keyword>
<sequence length="620" mass="64641">MPGSAGPSRADRVVAAGFVVASLGETVALHRDTPGLLVLGVCGAPLLGVLAVRRTHPLTPILVIATFAALGTTIQTIRWPDSGDGGGVWLVALLFSAYSLGAHGRGRTLVLGALLPLLVGLAIDGPTMTGWALVNGLTFLTMFVGLLPTAVGRVVRVRRDRLAVLDAQRRQLVRDRQAQREAAVLEERLRTTRRLQPVLLDGLRALAEGADHGADPGEVERAARGLLGRARDEVLALTAPVEVPEPALPSPTVDHLGPLRDGAQPWVVLAAGVIGAGLALESVGALVLSTPSWVAVVAGPLVCLPLALLARRPLAAAALTWVGAVAFSRLVAPLDGTLSGTALTLVLAFAVAALAARRAALVGLVLCWGGQLVGVGTGDPLGEAVIILVCWLGGLAVNEVGALVEQSRDNTRRLVGRESAARERAAAEERVRLAREIHDQIGHSLTVVALQAGAARRLAATDPDRMRRVMATIAAAARDGLTALTGDTPGDLVALLEQTRDAGMSITTDTVDADALRLVDDETREVAYRIVQEALTNALRHAPGASVTVTIGPEGRELVVAVRNGRATRPGSVSGSRQGLVGLQARVVAHDGDLCWGPREDGGFEVRATIPARRVERAFR</sequence>
<dbReference type="GO" id="GO:0046983">
    <property type="term" value="F:protein dimerization activity"/>
    <property type="evidence" value="ECO:0007669"/>
    <property type="project" value="InterPro"/>
</dbReference>
<keyword evidence="9" id="KW-0472">Membrane</keyword>
<accession>A0A077M8K8</accession>
<dbReference type="InterPro" id="IPR011712">
    <property type="entry name" value="Sig_transdc_His_kin_sub3_dim/P"/>
</dbReference>
<dbReference type="CDD" id="cd16917">
    <property type="entry name" value="HATPase_UhpB-NarQ-NarX-like"/>
    <property type="match status" value="1"/>
</dbReference>
<keyword evidence="7 12" id="KW-0067">ATP-binding</keyword>
<dbReference type="PANTHER" id="PTHR24421">
    <property type="entry name" value="NITRATE/NITRITE SENSOR PROTEIN NARX-RELATED"/>
    <property type="match status" value="1"/>
</dbReference>
<feature type="transmembrane region" description="Helical" evidence="9">
    <location>
        <begin position="338"/>
        <end position="356"/>
    </location>
</feature>
<evidence type="ECO:0000313" key="13">
    <source>
        <dbReference type="Proteomes" id="UP000035721"/>
    </source>
</evidence>
<dbReference type="AlphaFoldDB" id="A0A077M8K8"/>
<dbReference type="GO" id="GO:0000155">
    <property type="term" value="F:phosphorelay sensor kinase activity"/>
    <property type="evidence" value="ECO:0007669"/>
    <property type="project" value="InterPro"/>
</dbReference>
<dbReference type="Gene3D" id="1.20.5.1930">
    <property type="match status" value="1"/>
</dbReference>
<reference evidence="12 13" key="1">
    <citation type="journal article" date="2013" name="ISME J.">
        <title>A metabolic model for members of the genus Tetrasphaera involved in enhanced biological phosphorus removal.</title>
        <authorList>
            <person name="Kristiansen R."/>
            <person name="Nguyen H.T.T."/>
            <person name="Saunders A.M."/>
            <person name="Nielsen J.L."/>
            <person name="Wimmer R."/>
            <person name="Le V.Q."/>
            <person name="McIlroy S.J."/>
            <person name="Petrovski S."/>
            <person name="Seviour R.J."/>
            <person name="Calteau A."/>
            <person name="Nielsen K.L."/>
            <person name="Nielsen P.H."/>
        </authorList>
    </citation>
    <scope>NUCLEOTIDE SEQUENCE [LARGE SCALE GENOMIC DNA]</scope>
    <source>
        <strain evidence="12 13">T1-X7</strain>
    </source>
</reference>
<feature type="transmembrane region" description="Helical" evidence="9">
    <location>
        <begin position="314"/>
        <end position="332"/>
    </location>
</feature>
<dbReference type="Pfam" id="PF07730">
    <property type="entry name" value="HisKA_3"/>
    <property type="match status" value="1"/>
</dbReference>
<dbReference type="Proteomes" id="UP000035721">
    <property type="component" value="Unassembled WGS sequence"/>
</dbReference>
<keyword evidence="3" id="KW-0597">Phosphoprotein</keyword>
<dbReference type="RefSeq" id="WP_157635305.1">
    <property type="nucleotide sequence ID" value="NZ_HF570958.1"/>
</dbReference>
<dbReference type="EC" id="2.7.13.3" evidence="2"/>
<evidence type="ECO:0000256" key="3">
    <source>
        <dbReference type="ARBA" id="ARBA00022553"/>
    </source>
</evidence>
<evidence type="ECO:0000256" key="8">
    <source>
        <dbReference type="ARBA" id="ARBA00023012"/>
    </source>
</evidence>
<proteinExistence type="predicted"/>
<name>A0A077M8K8_9MICO</name>
<evidence type="ECO:0000256" key="6">
    <source>
        <dbReference type="ARBA" id="ARBA00022777"/>
    </source>
</evidence>
<dbReference type="SUPFAM" id="SSF55874">
    <property type="entry name" value="ATPase domain of HSP90 chaperone/DNA topoisomerase II/histidine kinase"/>
    <property type="match status" value="1"/>
</dbReference>
<evidence type="ECO:0000256" key="5">
    <source>
        <dbReference type="ARBA" id="ARBA00022741"/>
    </source>
</evidence>
<feature type="transmembrane region" description="Helical" evidence="9">
    <location>
        <begin position="35"/>
        <end position="52"/>
    </location>
</feature>
<evidence type="ECO:0000256" key="4">
    <source>
        <dbReference type="ARBA" id="ARBA00022679"/>
    </source>
</evidence>